<organism evidence="1 2">
    <name type="scientific">Pistacia integerrima</name>
    <dbReference type="NCBI Taxonomy" id="434235"/>
    <lineage>
        <taxon>Eukaryota</taxon>
        <taxon>Viridiplantae</taxon>
        <taxon>Streptophyta</taxon>
        <taxon>Embryophyta</taxon>
        <taxon>Tracheophyta</taxon>
        <taxon>Spermatophyta</taxon>
        <taxon>Magnoliopsida</taxon>
        <taxon>eudicotyledons</taxon>
        <taxon>Gunneridae</taxon>
        <taxon>Pentapetalae</taxon>
        <taxon>rosids</taxon>
        <taxon>malvids</taxon>
        <taxon>Sapindales</taxon>
        <taxon>Anacardiaceae</taxon>
        <taxon>Pistacia</taxon>
    </lineage>
</organism>
<comment type="caution">
    <text evidence="1">The sequence shown here is derived from an EMBL/GenBank/DDBJ whole genome shotgun (WGS) entry which is preliminary data.</text>
</comment>
<name>A0ACC0X3V8_9ROSI</name>
<sequence>MLDISGSFSSLLASTGGLGSVLDGLNPNGSGLKMVPMGGFGESFNSGGSSVRTSGLDLQGNNVGGGESYMQTSGGGGGGGGGW</sequence>
<proteinExistence type="predicted"/>
<dbReference type="Proteomes" id="UP001163603">
    <property type="component" value="Chromosome 15"/>
</dbReference>
<evidence type="ECO:0000313" key="1">
    <source>
        <dbReference type="EMBL" id="KAJ0008352.1"/>
    </source>
</evidence>
<gene>
    <name evidence="1" type="ORF">Pint_28805</name>
</gene>
<accession>A0ACC0X3V8</accession>
<reference evidence="2" key="1">
    <citation type="journal article" date="2023" name="G3 (Bethesda)">
        <title>Genome assembly and association tests identify interacting loci associated with vigor, precocity, and sex in interspecific pistachio rootstocks.</title>
        <authorList>
            <person name="Palmer W."/>
            <person name="Jacygrad E."/>
            <person name="Sagayaradj S."/>
            <person name="Cavanaugh K."/>
            <person name="Han R."/>
            <person name="Bertier L."/>
            <person name="Beede B."/>
            <person name="Kafkas S."/>
            <person name="Golino D."/>
            <person name="Preece J."/>
            <person name="Michelmore R."/>
        </authorList>
    </citation>
    <scope>NUCLEOTIDE SEQUENCE [LARGE SCALE GENOMIC DNA]</scope>
</reference>
<keyword evidence="2" id="KW-1185">Reference proteome</keyword>
<dbReference type="EMBL" id="CM047750">
    <property type="protein sequence ID" value="KAJ0008352.1"/>
    <property type="molecule type" value="Genomic_DNA"/>
</dbReference>
<protein>
    <submittedName>
        <fullName evidence="1">Uncharacterized protein</fullName>
    </submittedName>
</protein>
<evidence type="ECO:0000313" key="2">
    <source>
        <dbReference type="Proteomes" id="UP001163603"/>
    </source>
</evidence>